<dbReference type="AlphaFoldDB" id="A0A8K0FX64"/>
<dbReference type="EMBL" id="VTPC01091199">
    <property type="protein sequence ID" value="KAF2879252.1"/>
    <property type="molecule type" value="Genomic_DNA"/>
</dbReference>
<accession>A0A8K0FX64</accession>
<gene>
    <name evidence="2" type="ORF">ILUMI_26915</name>
</gene>
<reference evidence="2" key="1">
    <citation type="submission" date="2019-08" db="EMBL/GenBank/DDBJ databases">
        <title>The genome of the North American firefly Photinus pyralis.</title>
        <authorList>
            <consortium name="Photinus pyralis genome working group"/>
            <person name="Fallon T.R."/>
            <person name="Sander Lower S.E."/>
            <person name="Weng J.-K."/>
        </authorList>
    </citation>
    <scope>NUCLEOTIDE SEQUENCE</scope>
    <source>
        <strain evidence="2">TRF0915ILg1</strain>
        <tissue evidence="2">Whole body</tissue>
    </source>
</reference>
<feature type="compositionally biased region" description="Basic residues" evidence="1">
    <location>
        <begin position="56"/>
        <end position="66"/>
    </location>
</feature>
<feature type="region of interest" description="Disordered" evidence="1">
    <location>
        <begin position="39"/>
        <end position="66"/>
    </location>
</feature>
<name>A0A8K0FX64_IGNLU</name>
<feature type="non-terminal residue" evidence="2">
    <location>
        <position position="1"/>
    </location>
</feature>
<proteinExistence type="predicted"/>
<organism evidence="2 3">
    <name type="scientific">Ignelater luminosus</name>
    <name type="common">Cucubano</name>
    <name type="synonym">Pyrophorus luminosus</name>
    <dbReference type="NCBI Taxonomy" id="2038154"/>
    <lineage>
        <taxon>Eukaryota</taxon>
        <taxon>Metazoa</taxon>
        <taxon>Ecdysozoa</taxon>
        <taxon>Arthropoda</taxon>
        <taxon>Hexapoda</taxon>
        <taxon>Insecta</taxon>
        <taxon>Pterygota</taxon>
        <taxon>Neoptera</taxon>
        <taxon>Endopterygota</taxon>
        <taxon>Coleoptera</taxon>
        <taxon>Polyphaga</taxon>
        <taxon>Elateriformia</taxon>
        <taxon>Elateroidea</taxon>
        <taxon>Elateridae</taxon>
        <taxon>Agrypninae</taxon>
        <taxon>Pyrophorini</taxon>
        <taxon>Ignelater</taxon>
    </lineage>
</organism>
<evidence type="ECO:0000313" key="2">
    <source>
        <dbReference type="EMBL" id="KAF2879252.1"/>
    </source>
</evidence>
<sequence>IALLRDKKNENGEKERQKSGRKLKRRVALFSESDEEDDRFNALDSNNDDPFCLPLKRNRNISKLKR</sequence>
<dbReference type="Proteomes" id="UP000801492">
    <property type="component" value="Unassembled WGS sequence"/>
</dbReference>
<evidence type="ECO:0000256" key="1">
    <source>
        <dbReference type="SAM" id="MobiDB-lite"/>
    </source>
</evidence>
<keyword evidence="3" id="KW-1185">Reference proteome</keyword>
<comment type="caution">
    <text evidence="2">The sequence shown here is derived from an EMBL/GenBank/DDBJ whole genome shotgun (WGS) entry which is preliminary data.</text>
</comment>
<protein>
    <submittedName>
        <fullName evidence="2">Uncharacterized protein</fullName>
    </submittedName>
</protein>
<feature type="region of interest" description="Disordered" evidence="1">
    <location>
        <begin position="1"/>
        <end position="24"/>
    </location>
</feature>
<evidence type="ECO:0000313" key="3">
    <source>
        <dbReference type="Proteomes" id="UP000801492"/>
    </source>
</evidence>
<feature type="compositionally biased region" description="Basic and acidic residues" evidence="1">
    <location>
        <begin position="1"/>
        <end position="18"/>
    </location>
</feature>